<feature type="domain" description="C2H2-type" evidence="3">
    <location>
        <begin position="11"/>
        <end position="40"/>
    </location>
</feature>
<feature type="region of interest" description="Disordered" evidence="2">
    <location>
        <begin position="24"/>
        <end position="50"/>
    </location>
</feature>
<organism evidence="4 5">
    <name type="scientific">Armillaria luteobubalina</name>
    <dbReference type="NCBI Taxonomy" id="153913"/>
    <lineage>
        <taxon>Eukaryota</taxon>
        <taxon>Fungi</taxon>
        <taxon>Dikarya</taxon>
        <taxon>Basidiomycota</taxon>
        <taxon>Agaricomycotina</taxon>
        <taxon>Agaricomycetes</taxon>
        <taxon>Agaricomycetidae</taxon>
        <taxon>Agaricales</taxon>
        <taxon>Marasmiineae</taxon>
        <taxon>Physalacriaceae</taxon>
        <taxon>Armillaria</taxon>
    </lineage>
</organism>
<protein>
    <recommendedName>
        <fullName evidence="3">C2H2-type domain-containing protein</fullName>
    </recommendedName>
</protein>
<feature type="compositionally biased region" description="Pro residues" evidence="2">
    <location>
        <begin position="136"/>
        <end position="153"/>
    </location>
</feature>
<proteinExistence type="predicted"/>
<dbReference type="SMART" id="SM00355">
    <property type="entry name" value="ZnF_C2H2"/>
    <property type="match status" value="3"/>
</dbReference>
<dbReference type="Gene3D" id="3.30.160.60">
    <property type="entry name" value="Classic Zinc Finger"/>
    <property type="match status" value="1"/>
</dbReference>
<keyword evidence="1" id="KW-0863">Zinc-finger</keyword>
<feature type="compositionally biased region" description="Low complexity" evidence="2">
    <location>
        <begin position="255"/>
        <end position="270"/>
    </location>
</feature>
<reference evidence="4" key="1">
    <citation type="submission" date="2023-06" db="EMBL/GenBank/DDBJ databases">
        <authorList>
            <consortium name="Lawrence Berkeley National Laboratory"/>
            <person name="Ahrendt S."/>
            <person name="Sahu N."/>
            <person name="Indic B."/>
            <person name="Wong-Bajracharya J."/>
            <person name="Merenyi Z."/>
            <person name="Ke H.-M."/>
            <person name="Monk M."/>
            <person name="Kocsube S."/>
            <person name="Drula E."/>
            <person name="Lipzen A."/>
            <person name="Balint B."/>
            <person name="Henrissat B."/>
            <person name="Andreopoulos B."/>
            <person name="Martin F.M."/>
            <person name="Harder C.B."/>
            <person name="Rigling D."/>
            <person name="Ford K.L."/>
            <person name="Foster G.D."/>
            <person name="Pangilinan J."/>
            <person name="Papanicolaou A."/>
            <person name="Barry K."/>
            <person name="LaButti K."/>
            <person name="Viragh M."/>
            <person name="Koriabine M."/>
            <person name="Yan M."/>
            <person name="Riley R."/>
            <person name="Champramary S."/>
            <person name="Plett K.L."/>
            <person name="Tsai I.J."/>
            <person name="Slot J."/>
            <person name="Sipos G."/>
            <person name="Plett J."/>
            <person name="Nagy L.G."/>
            <person name="Grigoriev I.V."/>
        </authorList>
    </citation>
    <scope>NUCLEOTIDE SEQUENCE</scope>
    <source>
        <strain evidence="4">HWK02</strain>
    </source>
</reference>
<dbReference type="EMBL" id="JAUEPU010000005">
    <property type="protein sequence ID" value="KAK0501972.1"/>
    <property type="molecule type" value="Genomic_DNA"/>
</dbReference>
<keyword evidence="1" id="KW-0479">Metal-binding</keyword>
<keyword evidence="5" id="KW-1185">Reference proteome</keyword>
<evidence type="ECO:0000256" key="2">
    <source>
        <dbReference type="SAM" id="MobiDB-lite"/>
    </source>
</evidence>
<feature type="compositionally biased region" description="Basic and acidic residues" evidence="2">
    <location>
        <begin position="24"/>
        <end position="40"/>
    </location>
</feature>
<dbReference type="AlphaFoldDB" id="A0AA39USW9"/>
<feature type="region of interest" description="Disordered" evidence="2">
    <location>
        <begin position="136"/>
        <end position="189"/>
    </location>
</feature>
<evidence type="ECO:0000259" key="3">
    <source>
        <dbReference type="PROSITE" id="PS50157"/>
    </source>
</evidence>
<accession>A0AA39USW9</accession>
<keyword evidence="1" id="KW-0862">Zinc</keyword>
<evidence type="ECO:0000313" key="5">
    <source>
        <dbReference type="Proteomes" id="UP001175228"/>
    </source>
</evidence>
<feature type="compositionally biased region" description="Polar residues" evidence="2">
    <location>
        <begin position="282"/>
        <end position="296"/>
    </location>
</feature>
<sequence>MTRQTNNEGEYLCNEEGCDQKVTRKHDLERHKKTHLDGERRRKAQHPCPITETGCDKRMLQFGNLKKHVMSKHRDVAHLVCFDCRPEFQRFHDIVALYDHVQLEHAFKPRRKVVKQPQDTTSLLPPTPYSNSYIFPPSPTGRFPLPPSPPPPHSSGVEPLGFVTITPPPLSEDEPRPLRSPSPRRTEWYRATRSHLKLYKNARDACRRARGYQLPSPVPSSSTTDEELESSSSRSPSPSPTSQVISQVSEFDGLPSSHSSGSPSCSSTPPYTNGGTLGFSEGMSSWKTVSRSRTLR</sequence>
<dbReference type="Proteomes" id="UP001175228">
    <property type="component" value="Unassembled WGS sequence"/>
</dbReference>
<dbReference type="PROSITE" id="PS00028">
    <property type="entry name" value="ZINC_FINGER_C2H2_1"/>
    <property type="match status" value="1"/>
</dbReference>
<comment type="caution">
    <text evidence="4">The sequence shown here is derived from an EMBL/GenBank/DDBJ whole genome shotgun (WGS) entry which is preliminary data.</text>
</comment>
<feature type="region of interest" description="Disordered" evidence="2">
    <location>
        <begin position="210"/>
        <end position="296"/>
    </location>
</feature>
<dbReference type="InterPro" id="IPR013087">
    <property type="entry name" value="Znf_C2H2_type"/>
</dbReference>
<evidence type="ECO:0000313" key="4">
    <source>
        <dbReference type="EMBL" id="KAK0501972.1"/>
    </source>
</evidence>
<name>A0AA39USW9_9AGAR</name>
<feature type="compositionally biased region" description="Low complexity" evidence="2">
    <location>
        <begin position="230"/>
        <end position="242"/>
    </location>
</feature>
<gene>
    <name evidence="4" type="ORF">EDD18DRAFT_1346532</name>
</gene>
<evidence type="ECO:0000256" key="1">
    <source>
        <dbReference type="PROSITE-ProRule" id="PRU00042"/>
    </source>
</evidence>
<dbReference type="GO" id="GO:0008270">
    <property type="term" value="F:zinc ion binding"/>
    <property type="evidence" value="ECO:0007669"/>
    <property type="project" value="UniProtKB-KW"/>
</dbReference>
<dbReference type="PROSITE" id="PS50157">
    <property type="entry name" value="ZINC_FINGER_C2H2_2"/>
    <property type="match status" value="1"/>
</dbReference>